<dbReference type="SUPFAM" id="SSF57756">
    <property type="entry name" value="Retrovirus zinc finger-like domains"/>
    <property type="match status" value="5"/>
</dbReference>
<sequence>MGFLNASSTMSWNNDTGGAPGWNSVPVLADPVHDGFNVLAGDGFGTAGGDDFGGDGFGINGNAGFSGNDDFSAGGGGAAGGGCRNCGEEGHFARECTQPHKQTGACFNCGEEGHSKADCDKPRIFTGTCHLCEQQGHMASDCPQKPPPICRNCGAEGHEAFGCKAKKVLPMHHIADKLPEEAWNDLKQASDEREVTDFKEAVQVLAKAIPDMTYVELEKEFRRRGYKVYLIAMEKEIESTQTIVNLQGKIGCKYAVFYFLSDKPQRPNMKARWPKSVEENLERLEDAGIPMDSGVIKCRNCNELGHTAKKCPEAKETVERPEVKCFLCDQPGHRVRDCKEDRPQQKTRECKNCGSVEHLARDCPDKPARTCRNCGSEDHMAKECDKPRPCNNCDQPGHMARECTAPKDWSRVTCRNCGEKGHTVKRCPQPLKDEPAVENGGGGGFGSAEASGDAGGEWQDNGLAAGENGWEDNTGEVPAFGGSAPIAATGGW</sequence>
<evidence type="ECO:0000313" key="4">
    <source>
        <dbReference type="EMBL" id="KAF7510777.1"/>
    </source>
</evidence>
<keyword evidence="1" id="KW-0863">Zinc-finger</keyword>
<reference evidence="4" key="1">
    <citation type="submission" date="2020-02" db="EMBL/GenBank/DDBJ databases">
        <authorList>
            <person name="Palmer J.M."/>
        </authorList>
    </citation>
    <scope>NUCLEOTIDE SEQUENCE</scope>
    <source>
        <strain evidence="4">EPUS1.4</strain>
        <tissue evidence="4">Thallus</tissue>
    </source>
</reference>
<dbReference type="Pfam" id="PF00098">
    <property type="entry name" value="zf-CCHC"/>
    <property type="match status" value="9"/>
</dbReference>
<evidence type="ECO:0000256" key="1">
    <source>
        <dbReference type="PROSITE-ProRule" id="PRU00047"/>
    </source>
</evidence>
<gene>
    <name evidence="4" type="ORF">GJ744_005877</name>
</gene>
<proteinExistence type="predicted"/>
<feature type="domain" description="CCHC-type" evidence="3">
    <location>
        <begin position="414"/>
        <end position="429"/>
    </location>
</feature>
<dbReference type="AlphaFoldDB" id="A0A8H7E654"/>
<dbReference type="OrthoDB" id="8026949at2759"/>
<feature type="domain" description="CCHC-type" evidence="3">
    <location>
        <begin position="371"/>
        <end position="386"/>
    </location>
</feature>
<keyword evidence="1" id="KW-0862">Zinc</keyword>
<evidence type="ECO:0000259" key="3">
    <source>
        <dbReference type="PROSITE" id="PS50158"/>
    </source>
</evidence>
<feature type="region of interest" description="Disordered" evidence="2">
    <location>
        <begin position="428"/>
        <end position="492"/>
    </location>
</feature>
<keyword evidence="5" id="KW-1185">Reference proteome</keyword>
<dbReference type="InterPro" id="IPR001878">
    <property type="entry name" value="Znf_CCHC"/>
</dbReference>
<accession>A0A8H7E654</accession>
<feature type="domain" description="CCHC-type" evidence="3">
    <location>
        <begin position="106"/>
        <end position="121"/>
    </location>
</feature>
<comment type="caution">
    <text evidence="4">The sequence shown here is derived from an EMBL/GenBank/DDBJ whole genome shotgun (WGS) entry which is preliminary data.</text>
</comment>
<dbReference type="SMART" id="SM00343">
    <property type="entry name" value="ZnF_C2HC"/>
    <property type="match status" value="10"/>
</dbReference>
<name>A0A8H7E654_9EURO</name>
<feature type="domain" description="CCHC-type" evidence="3">
    <location>
        <begin position="297"/>
        <end position="313"/>
    </location>
</feature>
<dbReference type="PANTHER" id="PTHR23002">
    <property type="entry name" value="ZINC FINGER CCHC DOMAIN CONTAINING PROTEIN"/>
    <property type="match status" value="1"/>
</dbReference>
<dbReference type="EMBL" id="JAACFV010000026">
    <property type="protein sequence ID" value="KAF7510777.1"/>
    <property type="molecule type" value="Genomic_DNA"/>
</dbReference>
<feature type="domain" description="CCHC-type" evidence="3">
    <location>
        <begin position="83"/>
        <end position="98"/>
    </location>
</feature>
<dbReference type="Proteomes" id="UP000606974">
    <property type="component" value="Unassembled WGS sequence"/>
</dbReference>
<dbReference type="Gene3D" id="4.10.60.10">
    <property type="entry name" value="Zinc finger, CCHC-type"/>
    <property type="match status" value="6"/>
</dbReference>
<feature type="domain" description="CCHC-type" evidence="3">
    <location>
        <begin position="324"/>
        <end position="340"/>
    </location>
</feature>
<feature type="domain" description="CCHC-type" evidence="3">
    <location>
        <begin position="350"/>
        <end position="365"/>
    </location>
</feature>
<feature type="domain" description="CCHC-type" evidence="3">
    <location>
        <begin position="390"/>
        <end position="403"/>
    </location>
</feature>
<dbReference type="PROSITE" id="PS50158">
    <property type="entry name" value="ZF_CCHC"/>
    <property type="match status" value="9"/>
</dbReference>
<feature type="domain" description="CCHC-type" evidence="3">
    <location>
        <begin position="129"/>
        <end position="144"/>
    </location>
</feature>
<dbReference type="GO" id="GO:0003676">
    <property type="term" value="F:nucleic acid binding"/>
    <property type="evidence" value="ECO:0007669"/>
    <property type="project" value="InterPro"/>
</dbReference>
<keyword evidence="1" id="KW-0479">Metal-binding</keyword>
<protein>
    <recommendedName>
        <fullName evidence="3">CCHC-type domain-containing protein</fullName>
    </recommendedName>
</protein>
<dbReference type="InterPro" id="IPR036875">
    <property type="entry name" value="Znf_CCHC_sf"/>
</dbReference>
<dbReference type="InterPro" id="IPR051714">
    <property type="entry name" value="Znf_CCHC_NABP"/>
</dbReference>
<evidence type="ECO:0000313" key="5">
    <source>
        <dbReference type="Proteomes" id="UP000606974"/>
    </source>
</evidence>
<dbReference type="GO" id="GO:0008270">
    <property type="term" value="F:zinc ion binding"/>
    <property type="evidence" value="ECO:0007669"/>
    <property type="project" value="UniProtKB-KW"/>
</dbReference>
<evidence type="ECO:0000256" key="2">
    <source>
        <dbReference type="SAM" id="MobiDB-lite"/>
    </source>
</evidence>
<organism evidence="4 5">
    <name type="scientific">Endocarpon pusillum</name>
    <dbReference type="NCBI Taxonomy" id="364733"/>
    <lineage>
        <taxon>Eukaryota</taxon>
        <taxon>Fungi</taxon>
        <taxon>Dikarya</taxon>
        <taxon>Ascomycota</taxon>
        <taxon>Pezizomycotina</taxon>
        <taxon>Eurotiomycetes</taxon>
        <taxon>Chaetothyriomycetidae</taxon>
        <taxon>Verrucariales</taxon>
        <taxon>Verrucariaceae</taxon>
        <taxon>Endocarpon</taxon>
    </lineage>
</organism>